<dbReference type="InterPro" id="IPR055149">
    <property type="entry name" value="Agl_cat_D2"/>
</dbReference>
<keyword evidence="5" id="KW-1185">Reference proteome</keyword>
<dbReference type="Gene3D" id="2.60.120.260">
    <property type="entry name" value="Galactose-binding domain-like"/>
    <property type="match status" value="2"/>
</dbReference>
<feature type="region of interest" description="Disordered" evidence="1">
    <location>
        <begin position="1720"/>
        <end position="1759"/>
    </location>
</feature>
<dbReference type="InterPro" id="IPR008979">
    <property type="entry name" value="Galactose-bd-like_sf"/>
</dbReference>
<accession>A0A4S4C8X4</accession>
<dbReference type="OrthoDB" id="197688at2"/>
<dbReference type="SMART" id="SM00710">
    <property type="entry name" value="PbH1"/>
    <property type="match status" value="6"/>
</dbReference>
<feature type="signal peptide" evidence="2">
    <location>
        <begin position="1"/>
        <end position="24"/>
    </location>
</feature>
<dbReference type="CDD" id="cd23432">
    <property type="entry name" value="beta-trefoil_Ricin_EndoBetaGal-like"/>
    <property type="match status" value="7"/>
</dbReference>
<dbReference type="InterPro" id="IPR000772">
    <property type="entry name" value="Ricin_B_lectin"/>
</dbReference>
<dbReference type="InterPro" id="IPR051465">
    <property type="entry name" value="Cell_Envelope_Struct_Comp"/>
</dbReference>
<dbReference type="PANTHER" id="PTHR43308:SF5">
    <property type="entry name" value="S-LAYER PROTEIN _ PEPTIDOGLYCAN ENDO-BETA-N-ACETYLGLUCOSAMINIDASE"/>
    <property type="match status" value="1"/>
</dbReference>
<comment type="caution">
    <text evidence="4">The sequence shown here is derived from an EMBL/GenBank/DDBJ whole genome shotgun (WGS) entry which is preliminary data.</text>
</comment>
<dbReference type="SUPFAM" id="SSF50370">
    <property type="entry name" value="Ricin B-like lectins"/>
    <property type="match status" value="4"/>
</dbReference>
<dbReference type="CDD" id="cd14490">
    <property type="entry name" value="CBM6-CBM35-CBM36_like_1"/>
    <property type="match status" value="1"/>
</dbReference>
<dbReference type="Gene3D" id="2.160.20.10">
    <property type="entry name" value="Single-stranded right-handed beta-helix, Pectin lyase-like"/>
    <property type="match status" value="1"/>
</dbReference>
<dbReference type="InterPro" id="IPR033801">
    <property type="entry name" value="CBM6-CBM35-CBM36-like_1"/>
</dbReference>
<dbReference type="PANTHER" id="PTHR43308">
    <property type="entry name" value="OUTER MEMBRANE PROTEIN ALPHA-RELATED"/>
    <property type="match status" value="1"/>
</dbReference>
<reference evidence="4 5" key="1">
    <citation type="submission" date="2019-04" db="EMBL/GenBank/DDBJ databases">
        <title>Cohnella sp. nov. isolated from preserved vegetables.</title>
        <authorList>
            <person name="Lin S.-Y."/>
            <person name="Hung M.-H."/>
            <person name="Young C.-C."/>
        </authorList>
    </citation>
    <scope>NUCLEOTIDE SEQUENCE [LARGE SCALE GENOMIC DNA]</scope>
    <source>
        <strain evidence="4 5">CC-MHH1044</strain>
    </source>
</reference>
<dbReference type="Pfam" id="PF22816">
    <property type="entry name" value="CatAgl_D2"/>
    <property type="match status" value="1"/>
</dbReference>
<keyword evidence="2" id="KW-0732">Signal</keyword>
<evidence type="ECO:0000259" key="3">
    <source>
        <dbReference type="PROSITE" id="PS51272"/>
    </source>
</evidence>
<evidence type="ECO:0000256" key="2">
    <source>
        <dbReference type="SAM" id="SignalP"/>
    </source>
</evidence>
<dbReference type="SUPFAM" id="SSF51126">
    <property type="entry name" value="Pectin lyase-like"/>
    <property type="match status" value="1"/>
</dbReference>
<protein>
    <recommendedName>
        <fullName evidence="3">SLH domain-containing protein</fullName>
    </recommendedName>
</protein>
<dbReference type="Pfam" id="PF00395">
    <property type="entry name" value="SLH"/>
    <property type="match status" value="3"/>
</dbReference>
<dbReference type="InterPro" id="IPR001119">
    <property type="entry name" value="SLH_dom"/>
</dbReference>
<dbReference type="SUPFAM" id="SSF49785">
    <property type="entry name" value="Galactose-binding domain-like"/>
    <property type="match status" value="1"/>
</dbReference>
<feature type="domain" description="SLH" evidence="3">
    <location>
        <begin position="1948"/>
        <end position="2011"/>
    </location>
</feature>
<dbReference type="InterPro" id="IPR011050">
    <property type="entry name" value="Pectin_lyase_fold/virulence"/>
</dbReference>
<gene>
    <name evidence="4" type="ORF">E6C55_02155</name>
</gene>
<dbReference type="RefSeq" id="WP_136368132.1">
    <property type="nucleotide sequence ID" value="NZ_SSOB01000002.1"/>
</dbReference>
<dbReference type="Gene3D" id="2.80.10.50">
    <property type="match status" value="7"/>
</dbReference>
<evidence type="ECO:0000313" key="4">
    <source>
        <dbReference type="EMBL" id="THF84130.1"/>
    </source>
</evidence>
<dbReference type="Pfam" id="PF14200">
    <property type="entry name" value="RicinB_lectin_2"/>
    <property type="match status" value="1"/>
</dbReference>
<dbReference type="PROSITE" id="PS51272">
    <property type="entry name" value="SLH"/>
    <property type="match status" value="3"/>
</dbReference>
<sequence length="2152" mass="228013">MALIRKLIASVLALVLLSPLGTFASVSAAGDSTDEGVSSGGSTGGSAAAYVRIKNQWQGVYLYEDASGKVAYGYMAVEDPAAQWLFEEAGSGLQTIRNRASGHYLNMASVVPSDKITSPLESTTITPGLSTALWKVQEAEPGYVNVISSDYANRVLNIQTLDGYGHVNDWAQAAWGSAQWQLEPASELAPVRITDQWHGDYLYEEDGIVKVGQPAMTDLSSQWFAVDAGDGKKRLQNRATGHFINVANIIASDDKTIPIPATELDEEAVTEWTLTAAGEDPNVVVLTAQADPAFVLNVQVQDGLAHWNNWAQPGWGSAQWRLEPASDTMPIRLKDQWQGNYLYEQGGVVAYGTPAATERSSQWLVENGASGTTIRNLNSGGYIRAVPGDAAVSVGGAAYGDAAWTMAAALNDAGGSVSGYYTFAVPGAEGALLNVQAQDGFGHANNWAQPTWGSAQWKLEDPNAEPESENPEPSYIRIRNSWLQLYLYEQDGIVKYGNASSGDQAAQWQLVDAGEGKTRIQNRATGHYVTLEGVEGSRAAVRADELDEGSTSGNWVVVDYQGLKLIRSAGDRAAEESAQSYLNVENKLKSLQYGIVPRDWGSPKWEFLDVTADTGSYVRLKNSYRGSYLYEENGIVKDGQPDELDAASHWLLTPGEQGTVIVNRATGHFVTVENVESYEDALESLDIDPTWGSVQWTVEDVDGSAAKVLRNVWKTDVLIHDEDNKGFAQASDIPANWGSAQWLLEQAPELPVELPEGYVRLQNRQTGQYLYENGRQVVLYGTPDETNSASHWSFESKEDGTTLIVNRATGHYFSVETGRAYAETSVSEDEATAAWKLEPSAVSGYYLLRNASEGHSDEYVHLIDGLGFAQVELRSVENEAAQWKLEAAPEEAVPPTGETDDTNGATAALQEPNAIRIANEQTGELLVMTGTAVTDGSPLSPDASSIWTVESYNGHKRFKNKLTGLYLSLDEGSGVLFGSAAAGELAAQWDTADVLGCKTIRSAADEAFAIVGGEGGSDRWTFVPVTGTANYSAAIAFGTGGVEVPAESGGYATGFAAEGASLLWSVHAEEARAYEASLVYRNDAVSTGRLGLYVNGVKARVVPLASTGEAGGAVRFKLTLRAGFNTVSLRYEDESGTELGIGALKLANATKADARGATVPYVAYELEDAAANGSLIGPGRDYGTIAAESSGRKAVRLDEEGQYVEFKAAEAANALTLRYVLPDSADGAGLTETLSLYVNGVKKQSLELSSEHSWVYGKYPYTNNPADGDAHRFYDESHFMVGAIPAGATVRLQRDAGDDAAYYVLDLAELEQAPGAYAMPAGYRSVVSYGAVPNDGKDDSAAFRAAIAAASAGGFGLWVPQGSFDLSGGPLEVADVTIRGAGMWHTELRGAGFMGVGSNVQVYDLLVDVGATGRHDAEKEAGFDGAFGTGSTIQNVWIEHAKAGIWMTLSDDLTLNTDGLYIGGVRVRNTYADGIHLSTGTRNTVVEQSVLRNTGDDAIALWSDLRDGATAEQSQTRNNRIRFNTVQLPYLADNVAVFGGADNQVTDNILVDTVGFGAGIAVSTRFDPVPFGGTTRVERNTLLRTGGHEASWNQDFGAVWLFVENVPMDADIVIQNNEAIDSTFQGLYISGPNTISNTGEHHVLIRNYVIDGTGTWGINVAAGVSGGVQLENVLIRDAKVGRLFSTVGDSFELALAEPQPVEGEGAVDAVDTDNGALEGVELPEESVSPPVYTGGDSSSGDGADDSSDDSSLEKQAAEGDKKLADALASGAAAIELSGAEGSGEAAAVFSAEALREAAKRQPNVRLVVRLDSASYGLTLGQAAALLGERGDGAYLELAIRAVDQATATKLSEDAGRSGVSLIEGGTFRFDAAIRTADTSESLSGFGRTFVDRQITLERSVDAASTTVLLYDPATGQLRYVPALFERTDDGRTIVTIRSMETGIFVLASSSRTLSDLQGHWAEKDLRQLANKRIANGDGDGRFSPNRPMTRAEFTALLVRSLGLNGGSGESGSSSGFNDVAPGAWYAREANLAAEFGLVQGDADGGFRPGDEITREQMAVLLARAMELVRQSLPAAGSAGSGATSAGTAAAGDLSAFADAGETSPWAADALNRLLAEGILSGTSADALSPQGIATRAEGAVLLARMLQALKLL</sequence>
<dbReference type="EMBL" id="SSOB01000002">
    <property type="protein sequence ID" value="THF84130.1"/>
    <property type="molecule type" value="Genomic_DNA"/>
</dbReference>
<proteinExistence type="predicted"/>
<dbReference type="InterPro" id="IPR006626">
    <property type="entry name" value="PbH1"/>
</dbReference>
<name>A0A4S4C8X4_9BACL</name>
<feature type="chain" id="PRO_5020428527" description="SLH domain-containing protein" evidence="2">
    <location>
        <begin position="25"/>
        <end position="2152"/>
    </location>
</feature>
<evidence type="ECO:0000256" key="1">
    <source>
        <dbReference type="SAM" id="MobiDB-lite"/>
    </source>
</evidence>
<feature type="domain" description="SLH" evidence="3">
    <location>
        <begin position="2093"/>
        <end position="2152"/>
    </location>
</feature>
<dbReference type="Proteomes" id="UP000310636">
    <property type="component" value="Unassembled WGS sequence"/>
</dbReference>
<evidence type="ECO:0000313" key="5">
    <source>
        <dbReference type="Proteomes" id="UP000310636"/>
    </source>
</evidence>
<dbReference type="Pfam" id="PF22815">
    <property type="entry name" value="CatAgl_D1"/>
    <property type="match status" value="1"/>
</dbReference>
<dbReference type="InterPro" id="IPR035992">
    <property type="entry name" value="Ricin_B-like_lectins"/>
</dbReference>
<dbReference type="InterPro" id="IPR012334">
    <property type="entry name" value="Pectin_lyas_fold"/>
</dbReference>
<feature type="domain" description="SLH" evidence="3">
    <location>
        <begin position="2012"/>
        <end position="2075"/>
    </location>
</feature>
<organism evidence="4 5">
    <name type="scientific">Cohnella fermenti</name>
    <dbReference type="NCBI Taxonomy" id="2565925"/>
    <lineage>
        <taxon>Bacteria</taxon>
        <taxon>Bacillati</taxon>
        <taxon>Bacillota</taxon>
        <taxon>Bacilli</taxon>
        <taxon>Bacillales</taxon>
        <taxon>Paenibacillaceae</taxon>
        <taxon>Cohnella</taxon>
    </lineage>
</organism>